<proteinExistence type="inferred from homology"/>
<keyword evidence="6" id="KW-0007">Acetylation</keyword>
<organism evidence="10 11">
    <name type="scientific">Bacillus pumilus</name>
    <name type="common">Bacillus mesentericus</name>
    <dbReference type="NCBI Taxonomy" id="1408"/>
    <lineage>
        <taxon>Bacteria</taxon>
        <taxon>Bacillati</taxon>
        <taxon>Bacillota</taxon>
        <taxon>Bacilli</taxon>
        <taxon>Bacillales</taxon>
        <taxon>Bacillaceae</taxon>
        <taxon>Bacillus</taxon>
    </lineage>
</organism>
<dbReference type="GO" id="GO:0005524">
    <property type="term" value="F:ATP binding"/>
    <property type="evidence" value="ECO:0007669"/>
    <property type="project" value="UniProtKB-KW"/>
</dbReference>
<evidence type="ECO:0000256" key="3">
    <source>
        <dbReference type="ARBA" id="ARBA00022598"/>
    </source>
</evidence>
<evidence type="ECO:0000259" key="9">
    <source>
        <dbReference type="Pfam" id="PF16177"/>
    </source>
</evidence>
<dbReference type="OrthoDB" id="9778383at2"/>
<evidence type="ECO:0000256" key="1">
    <source>
        <dbReference type="ARBA" id="ARBA00006432"/>
    </source>
</evidence>
<dbReference type="EC" id="6.2.1.1" evidence="2"/>
<comment type="caution">
    <text evidence="10">The sequence shown here is derived from an EMBL/GenBank/DDBJ whole genome shotgun (WGS) entry which is preliminary data.</text>
</comment>
<feature type="domain" description="AMP-dependent synthetase/ligase" evidence="7">
    <location>
        <begin position="96"/>
        <end position="467"/>
    </location>
</feature>
<evidence type="ECO:0000313" key="11">
    <source>
        <dbReference type="Proteomes" id="UP000228754"/>
    </source>
</evidence>
<feature type="domain" description="Acetyl-coenzyme A synthetase N-terminal" evidence="9">
    <location>
        <begin position="32"/>
        <end position="86"/>
    </location>
</feature>
<keyword evidence="3" id="KW-0436">Ligase</keyword>
<reference evidence="10 11" key="1">
    <citation type="submission" date="2017-06" db="EMBL/GenBank/DDBJ databases">
        <title>Draft Genome Sequence of Bacillus sp Strain 36R Isolated from saline sediment at Atanasia, Sonora, Mexico.</title>
        <authorList>
            <person name="Sanchez Diaz R."/>
            <person name="Quiroz Macias M.E."/>
            <person name="Ibarra Gamez J.C."/>
            <person name="Enciso Ibarra J."/>
            <person name="Gomez Gil B."/>
            <person name="Galaviz Silva L."/>
        </authorList>
    </citation>
    <scope>NUCLEOTIDE SEQUENCE [LARGE SCALE GENOMIC DNA]</scope>
    <source>
        <strain evidence="10 11">36R_ATNSAL</strain>
    </source>
</reference>
<dbReference type="Proteomes" id="UP000228754">
    <property type="component" value="Unassembled WGS sequence"/>
</dbReference>
<dbReference type="InterPro" id="IPR020845">
    <property type="entry name" value="AMP-binding_CS"/>
</dbReference>
<dbReference type="Pfam" id="PF13193">
    <property type="entry name" value="AMP-binding_C"/>
    <property type="match status" value="1"/>
</dbReference>
<keyword evidence="5" id="KW-0067">ATP-binding</keyword>
<dbReference type="SUPFAM" id="SSF56801">
    <property type="entry name" value="Acetyl-CoA synthetase-like"/>
    <property type="match status" value="1"/>
</dbReference>
<keyword evidence="4" id="KW-0547">Nucleotide-binding</keyword>
<dbReference type="InterPro" id="IPR042099">
    <property type="entry name" value="ANL_N_sf"/>
</dbReference>
<dbReference type="EMBL" id="NKHG01000066">
    <property type="protein sequence ID" value="PCK21228.1"/>
    <property type="molecule type" value="Genomic_DNA"/>
</dbReference>
<evidence type="ECO:0000256" key="5">
    <source>
        <dbReference type="ARBA" id="ARBA00022840"/>
    </source>
</evidence>
<accession>A0A2A5IV70</accession>
<dbReference type="InterPro" id="IPR000873">
    <property type="entry name" value="AMP-dep_synth/lig_dom"/>
</dbReference>
<gene>
    <name evidence="10" type="ORF">CEY02_09150</name>
</gene>
<dbReference type="Gene3D" id="3.40.50.12780">
    <property type="entry name" value="N-terminal domain of ligase-like"/>
    <property type="match status" value="1"/>
</dbReference>
<comment type="similarity">
    <text evidence="1">Belongs to the ATP-dependent AMP-binding enzyme family.</text>
</comment>
<evidence type="ECO:0000256" key="4">
    <source>
        <dbReference type="ARBA" id="ARBA00022741"/>
    </source>
</evidence>
<sequence>MMNLKPAWIPEEQMIKKTRLHQWMHSLGFATYEAFYEASIARTDWFWREAEKAVGIEWQVPYEAALGQHSFMWPKWYKGGTLNIIETAVDKWTEKEETKHQPAILWGNEAGEEKSWSFLHLQEKVNRLAAGFLKKGLQKGDVAIIYMPMLPETVAVMLAFAKIGVIFSPVFSGYGSEPLAVRIRASGAAIVVTGHKMTRRGKTINMRECVADAIQKTHTVKTVIVHSSSDTGYKDDVRLNDLLKEQPIHETTYVTNEDPLMILYTSGTTGTPKGAVHTHAGFPVKAAFDAGLCMDVAKGDRLFWLTDMGWMMGPFLVFGGLMNGAAIVLYDGAPDYPDEQHIWSFIHQQKVTHVGLSPTFVRSAMQQHIAEIKLPHVKAIISTGEPWNEAPWQWLFDKIGQKNIPILNYSGGTEVSGGIVGSTLLRPIKPILFNAAILGMAADVYNETGQSVMNEVGELVVKKPWVGMTLGFWNEPERYKDTYFKRFDGVWTHGDWVMQTEDREFHITGRSDDVINTAGKRVGPAEIESILVEHPAVHEAAVIGVKDEVKGEALVCFIVTGSHSFEEAKLIQELSTHVGSLAGKALTPKEIHLISALPKTRNGKIVRRLLKGAYEQTPSPDLSSLENPNVYDSISNYLKRKQRQE</sequence>
<evidence type="ECO:0000256" key="6">
    <source>
        <dbReference type="ARBA" id="ARBA00022990"/>
    </source>
</evidence>
<protein>
    <recommendedName>
        <fullName evidence="2">acetate--CoA ligase</fullName>
        <ecNumber evidence="2">6.2.1.1</ecNumber>
    </recommendedName>
</protein>
<dbReference type="GO" id="GO:0006085">
    <property type="term" value="P:acetyl-CoA biosynthetic process"/>
    <property type="evidence" value="ECO:0007669"/>
    <property type="project" value="TreeGrafter"/>
</dbReference>
<dbReference type="Gene3D" id="3.30.300.30">
    <property type="match status" value="1"/>
</dbReference>
<dbReference type="GO" id="GO:0003987">
    <property type="term" value="F:acetate-CoA ligase activity"/>
    <property type="evidence" value="ECO:0007669"/>
    <property type="project" value="UniProtKB-EC"/>
</dbReference>
<dbReference type="InterPro" id="IPR025110">
    <property type="entry name" value="AMP-bd_C"/>
</dbReference>
<evidence type="ECO:0000259" key="7">
    <source>
        <dbReference type="Pfam" id="PF00501"/>
    </source>
</evidence>
<dbReference type="InterPro" id="IPR032387">
    <property type="entry name" value="ACAS_N"/>
</dbReference>
<evidence type="ECO:0000259" key="8">
    <source>
        <dbReference type="Pfam" id="PF13193"/>
    </source>
</evidence>
<evidence type="ECO:0000313" key="10">
    <source>
        <dbReference type="EMBL" id="PCK21228.1"/>
    </source>
</evidence>
<dbReference type="AlphaFoldDB" id="A0A2A5IV70"/>
<dbReference type="PANTHER" id="PTHR24095:SF14">
    <property type="entry name" value="ACETYL-COENZYME A SYNTHETASE 1"/>
    <property type="match status" value="1"/>
</dbReference>
<feature type="domain" description="AMP-binding enzyme C-terminal" evidence="8">
    <location>
        <begin position="526"/>
        <end position="604"/>
    </location>
</feature>
<dbReference type="PROSITE" id="PS00455">
    <property type="entry name" value="AMP_BINDING"/>
    <property type="match status" value="1"/>
</dbReference>
<dbReference type="PANTHER" id="PTHR24095">
    <property type="entry name" value="ACETYL-COENZYME A SYNTHETASE"/>
    <property type="match status" value="1"/>
</dbReference>
<dbReference type="Pfam" id="PF16177">
    <property type="entry name" value="ACAS_N"/>
    <property type="match status" value="1"/>
</dbReference>
<dbReference type="InterPro" id="IPR045851">
    <property type="entry name" value="AMP-bd_C_sf"/>
</dbReference>
<name>A0A2A5IV70_BACPU</name>
<dbReference type="Pfam" id="PF00501">
    <property type="entry name" value="AMP-binding"/>
    <property type="match status" value="1"/>
</dbReference>
<evidence type="ECO:0000256" key="2">
    <source>
        <dbReference type="ARBA" id="ARBA00013275"/>
    </source>
</evidence>